<comment type="subcellular location">
    <subcellularLocation>
        <location evidence="1">Cell surface</location>
    </subcellularLocation>
</comment>
<protein>
    <submittedName>
        <fullName evidence="4">Prepilin-type N-terminal cleavage/methylation domain-containing protein</fullName>
    </submittedName>
</protein>
<dbReference type="InterPro" id="IPR012902">
    <property type="entry name" value="N_methyl_site"/>
</dbReference>
<accession>A0ABV9GSB0</accession>
<evidence type="ECO:0000256" key="2">
    <source>
        <dbReference type="ARBA" id="ARBA00023287"/>
    </source>
</evidence>
<reference evidence="5" key="1">
    <citation type="journal article" date="2019" name="Int. J. Syst. Evol. Microbiol.">
        <title>The Global Catalogue of Microorganisms (GCM) 10K type strain sequencing project: providing services to taxonomists for standard genome sequencing and annotation.</title>
        <authorList>
            <consortium name="The Broad Institute Genomics Platform"/>
            <consortium name="The Broad Institute Genome Sequencing Center for Infectious Disease"/>
            <person name="Wu L."/>
            <person name="Ma J."/>
        </authorList>
    </citation>
    <scope>NUCLEOTIDE SEQUENCE [LARGE SCALE GENOMIC DNA]</scope>
    <source>
        <strain evidence="5">CGMCC 1.16306</strain>
    </source>
</reference>
<sequence>MKWRIPSDEKGLTLVEILAAITILALIALPLLSIFIQSAKTGKLSNSITTATYEAQTQIEKIYHLSRTTNLSDSIKQLKADGFHYIDCETNFKNCFAKPHDKHFIVISIQRNQDESPMADVVIKVFKSRAKNKLEAQMEDLMRWKN</sequence>
<keyword evidence="5" id="KW-1185">Reference proteome</keyword>
<gene>
    <name evidence="4" type="ORF">ACFO4N_15695</name>
</gene>
<comment type="caution">
    <text evidence="4">The sequence shown here is derived from an EMBL/GenBank/DDBJ whole genome shotgun (WGS) entry which is preliminary data.</text>
</comment>
<evidence type="ECO:0000313" key="5">
    <source>
        <dbReference type="Proteomes" id="UP001596022"/>
    </source>
</evidence>
<keyword evidence="3" id="KW-0472">Membrane</keyword>
<name>A0ABV9GSB0_9BACL</name>
<keyword evidence="3" id="KW-0812">Transmembrane</keyword>
<organism evidence="4 5">
    <name type="scientific">Camelliibacillus cellulosilyticus</name>
    <dbReference type="NCBI Taxonomy" id="2174486"/>
    <lineage>
        <taxon>Bacteria</taxon>
        <taxon>Bacillati</taxon>
        <taxon>Bacillota</taxon>
        <taxon>Bacilli</taxon>
        <taxon>Bacillales</taxon>
        <taxon>Sporolactobacillaceae</taxon>
        <taxon>Camelliibacillus</taxon>
    </lineage>
</organism>
<dbReference type="Pfam" id="PF07963">
    <property type="entry name" value="N_methyl"/>
    <property type="match status" value="1"/>
</dbReference>
<proteinExistence type="predicted"/>
<dbReference type="NCBIfam" id="TIGR02532">
    <property type="entry name" value="IV_pilin_GFxxxE"/>
    <property type="match status" value="1"/>
</dbReference>
<keyword evidence="3" id="KW-1133">Transmembrane helix</keyword>
<dbReference type="EMBL" id="JBHSFW010000016">
    <property type="protein sequence ID" value="MFC4620157.1"/>
    <property type="molecule type" value="Genomic_DNA"/>
</dbReference>
<dbReference type="RefSeq" id="WP_376847266.1">
    <property type="nucleotide sequence ID" value="NZ_JBHSFW010000016.1"/>
</dbReference>
<keyword evidence="2" id="KW-0178">Competence</keyword>
<evidence type="ECO:0000256" key="1">
    <source>
        <dbReference type="ARBA" id="ARBA00004241"/>
    </source>
</evidence>
<evidence type="ECO:0000313" key="4">
    <source>
        <dbReference type="EMBL" id="MFC4620157.1"/>
    </source>
</evidence>
<dbReference type="Proteomes" id="UP001596022">
    <property type="component" value="Unassembled WGS sequence"/>
</dbReference>
<evidence type="ECO:0000256" key="3">
    <source>
        <dbReference type="SAM" id="Phobius"/>
    </source>
</evidence>
<feature type="transmembrane region" description="Helical" evidence="3">
    <location>
        <begin position="12"/>
        <end position="36"/>
    </location>
</feature>